<evidence type="ECO:0000313" key="2">
    <source>
        <dbReference type="EMBL" id="MDH6217090.1"/>
    </source>
</evidence>
<gene>
    <name evidence="2" type="ORF">M2283_004408</name>
</gene>
<feature type="transmembrane region" description="Helical" evidence="1">
    <location>
        <begin position="12"/>
        <end position="34"/>
    </location>
</feature>
<keyword evidence="3" id="KW-1185">Reference proteome</keyword>
<proteinExistence type="predicted"/>
<evidence type="ECO:0000313" key="3">
    <source>
        <dbReference type="Proteomes" id="UP001160499"/>
    </source>
</evidence>
<keyword evidence="1" id="KW-0472">Membrane</keyword>
<accession>A0ABT6LMB1</accession>
<reference evidence="2 3" key="1">
    <citation type="submission" date="2023-04" db="EMBL/GenBank/DDBJ databases">
        <title>Forest soil microbial communities from Buena Vista Peninsula, Colon Province, Panama.</title>
        <authorList>
            <person name="Bouskill N."/>
        </authorList>
    </citation>
    <scope>NUCLEOTIDE SEQUENCE [LARGE SCALE GENOMIC DNA]</scope>
    <source>
        <strain evidence="2 3">GGS1</strain>
    </source>
</reference>
<evidence type="ECO:0000256" key="1">
    <source>
        <dbReference type="SAM" id="Phobius"/>
    </source>
</evidence>
<dbReference type="RefSeq" id="WP_280878020.1">
    <property type="nucleotide sequence ID" value="NZ_JARXVH010000006.1"/>
</dbReference>
<keyword evidence="1" id="KW-1133">Transmembrane helix</keyword>
<dbReference type="Proteomes" id="UP001160499">
    <property type="component" value="Unassembled WGS sequence"/>
</dbReference>
<protein>
    <submittedName>
        <fullName evidence="2">Uncharacterized protein</fullName>
    </submittedName>
</protein>
<name>A0ABT6LMB1_9ACTN</name>
<sequence>MKKTPLNTKGFGLLGVLTVVLVVAIAGLSGWFVWHKNHDNKKTASSNNSTSNKDKGTNAATTDPYAGWKTYADAQCGFSFKYPASWSLETTDSQVSLSNPADNLQVSYIADDSHDQGSVEFTTTSLTSLGSLAGHELTEVSGYVPNSGLAGNYLPMIEVANTSDVTAAGLKVGDKVGFVNNPTFTGKSSSCTTSIRVEPSVTINTVADAQAWLTASDTKTSSLILKSLSYNQ</sequence>
<organism evidence="2 3">
    <name type="scientific">Streptomyces pseudovenezuelae</name>
    <dbReference type="NCBI Taxonomy" id="67350"/>
    <lineage>
        <taxon>Bacteria</taxon>
        <taxon>Bacillati</taxon>
        <taxon>Actinomycetota</taxon>
        <taxon>Actinomycetes</taxon>
        <taxon>Kitasatosporales</taxon>
        <taxon>Streptomycetaceae</taxon>
        <taxon>Streptomyces</taxon>
        <taxon>Streptomyces aurantiacus group</taxon>
    </lineage>
</organism>
<comment type="caution">
    <text evidence="2">The sequence shown here is derived from an EMBL/GenBank/DDBJ whole genome shotgun (WGS) entry which is preliminary data.</text>
</comment>
<keyword evidence="1" id="KW-0812">Transmembrane</keyword>
<dbReference type="EMBL" id="JARXVH010000006">
    <property type="protein sequence ID" value="MDH6217090.1"/>
    <property type="molecule type" value="Genomic_DNA"/>
</dbReference>